<evidence type="ECO:0008006" key="3">
    <source>
        <dbReference type="Google" id="ProtNLM"/>
    </source>
</evidence>
<evidence type="ECO:0000313" key="1">
    <source>
        <dbReference type="EMBL" id="RHY19221.1"/>
    </source>
</evidence>
<evidence type="ECO:0000313" key="2">
    <source>
        <dbReference type="Proteomes" id="UP000285060"/>
    </source>
</evidence>
<dbReference type="GO" id="GO:0003676">
    <property type="term" value="F:nucleic acid binding"/>
    <property type="evidence" value="ECO:0007669"/>
    <property type="project" value="InterPro"/>
</dbReference>
<protein>
    <recommendedName>
        <fullName evidence="3">Tc1-like transposase DDE domain-containing protein</fullName>
    </recommendedName>
</protein>
<comment type="caution">
    <text evidence="1">The sequence shown here is derived from an EMBL/GenBank/DDBJ whole genome shotgun (WGS) entry which is preliminary data.</text>
</comment>
<accession>A0A418AGE2</accession>
<dbReference type="InterPro" id="IPR036397">
    <property type="entry name" value="RNaseH_sf"/>
</dbReference>
<dbReference type="Gene3D" id="3.30.420.10">
    <property type="entry name" value="Ribonuclease H-like superfamily/Ribonuclease H"/>
    <property type="match status" value="1"/>
</dbReference>
<name>A0A418AGE2_9STRA</name>
<dbReference type="VEuPathDB" id="FungiDB:H310_06638"/>
<sequence>MEKRHVLSPAEKWLVVKCHQYFVEHKAMNLPGMHASVRDSVSKCLGFAKSTVSNVVANRERPSYASQVIATSHGYTLLLTPPYHPELQPIEVIWGIVKNKIACRPSSDMEDLERRLKTNYADVTLSHWVSAHNKCCSFEDAYMEAAENEILVLEAEPSEEADGNLLEASSESE</sequence>
<reference evidence="1 2" key="1">
    <citation type="submission" date="2018-08" db="EMBL/GenBank/DDBJ databases">
        <title>Aphanomyces genome sequencing and annotation.</title>
        <authorList>
            <person name="Minardi D."/>
            <person name="Oidtmann B."/>
            <person name="Van Der Giezen M."/>
            <person name="Studholme D.J."/>
        </authorList>
    </citation>
    <scope>NUCLEOTIDE SEQUENCE [LARGE SCALE GENOMIC DNA]</scope>
    <source>
        <strain evidence="1 2">NJM0002</strain>
    </source>
</reference>
<gene>
    <name evidence="1" type="ORF">DYB32_010266</name>
</gene>
<dbReference type="EMBL" id="QUSY01002978">
    <property type="protein sequence ID" value="RHY19221.1"/>
    <property type="molecule type" value="Genomic_DNA"/>
</dbReference>
<proteinExistence type="predicted"/>
<dbReference type="AlphaFoldDB" id="A0A418AGE2"/>
<organism evidence="1 2">
    <name type="scientific">Aphanomyces invadans</name>
    <dbReference type="NCBI Taxonomy" id="157072"/>
    <lineage>
        <taxon>Eukaryota</taxon>
        <taxon>Sar</taxon>
        <taxon>Stramenopiles</taxon>
        <taxon>Oomycota</taxon>
        <taxon>Saprolegniomycetes</taxon>
        <taxon>Saprolegniales</taxon>
        <taxon>Verrucalvaceae</taxon>
        <taxon>Aphanomyces</taxon>
    </lineage>
</organism>
<dbReference type="Proteomes" id="UP000285060">
    <property type="component" value="Unassembled WGS sequence"/>
</dbReference>
<keyword evidence="2" id="KW-1185">Reference proteome</keyword>